<evidence type="ECO:0000313" key="2">
    <source>
        <dbReference type="Proteomes" id="UP000269221"/>
    </source>
</evidence>
<name>A0A3M0L897_HIRRU</name>
<sequence length="124" mass="13986">MVQLMEDHRDAEMHLQPMEEAHARADGCPEEMVSPWETHAGAGSWQDLWTHGEKSPGWCRISERTLAGSMRDPPMEQSVPEMLCPVKGMHTGAVNEGLQWEGLTLWKFTKNCAPWEELQAGAEE</sequence>
<dbReference type="AlphaFoldDB" id="A0A3M0L897"/>
<gene>
    <name evidence="1" type="ORF">DUI87_07649</name>
</gene>
<accession>A0A3M0L897</accession>
<proteinExistence type="predicted"/>
<keyword evidence="2" id="KW-1185">Reference proteome</keyword>
<evidence type="ECO:0000313" key="1">
    <source>
        <dbReference type="EMBL" id="RMC15457.1"/>
    </source>
</evidence>
<protein>
    <submittedName>
        <fullName evidence="1">Uncharacterized protein</fullName>
    </submittedName>
</protein>
<dbReference type="OrthoDB" id="9222320at2759"/>
<comment type="caution">
    <text evidence="1">The sequence shown here is derived from an EMBL/GenBank/DDBJ whole genome shotgun (WGS) entry which is preliminary data.</text>
</comment>
<reference evidence="1 2" key="1">
    <citation type="submission" date="2018-07" db="EMBL/GenBank/DDBJ databases">
        <title>A high quality draft genome assembly of the barn swallow (H. rustica rustica).</title>
        <authorList>
            <person name="Formenti G."/>
            <person name="Chiara M."/>
            <person name="Poveda L."/>
            <person name="Francoijs K.-J."/>
            <person name="Bonisoli-Alquati A."/>
            <person name="Canova L."/>
            <person name="Gianfranceschi L."/>
            <person name="Horner D.S."/>
            <person name="Saino N."/>
        </authorList>
    </citation>
    <scope>NUCLEOTIDE SEQUENCE [LARGE SCALE GENOMIC DNA]</scope>
    <source>
        <strain evidence="1">Chelidonia</strain>
        <tissue evidence="1">Blood</tissue>
    </source>
</reference>
<organism evidence="1 2">
    <name type="scientific">Hirundo rustica rustica</name>
    <dbReference type="NCBI Taxonomy" id="333673"/>
    <lineage>
        <taxon>Eukaryota</taxon>
        <taxon>Metazoa</taxon>
        <taxon>Chordata</taxon>
        <taxon>Craniata</taxon>
        <taxon>Vertebrata</taxon>
        <taxon>Euteleostomi</taxon>
        <taxon>Archelosauria</taxon>
        <taxon>Archosauria</taxon>
        <taxon>Dinosauria</taxon>
        <taxon>Saurischia</taxon>
        <taxon>Theropoda</taxon>
        <taxon>Coelurosauria</taxon>
        <taxon>Aves</taxon>
        <taxon>Neognathae</taxon>
        <taxon>Neoaves</taxon>
        <taxon>Telluraves</taxon>
        <taxon>Australaves</taxon>
        <taxon>Passeriformes</taxon>
        <taxon>Sylvioidea</taxon>
        <taxon>Hirundinidae</taxon>
        <taxon>Hirundo</taxon>
    </lineage>
</organism>
<dbReference type="EMBL" id="QRBI01000104">
    <property type="protein sequence ID" value="RMC15457.1"/>
    <property type="molecule type" value="Genomic_DNA"/>
</dbReference>
<dbReference type="Proteomes" id="UP000269221">
    <property type="component" value="Unassembled WGS sequence"/>
</dbReference>